<keyword evidence="1" id="KW-0812">Transmembrane</keyword>
<accession>A0ABW5TEG7</accession>
<dbReference type="InterPro" id="IPR025646">
    <property type="entry name" value="DUF4350"/>
</dbReference>
<dbReference type="EMBL" id="JBHULY010000034">
    <property type="protein sequence ID" value="MFD2727254.1"/>
    <property type="molecule type" value="Genomic_DNA"/>
</dbReference>
<feature type="domain" description="DUF4350" evidence="2">
    <location>
        <begin position="41"/>
        <end position="231"/>
    </location>
</feature>
<proteinExistence type="predicted"/>
<evidence type="ECO:0000259" key="2">
    <source>
        <dbReference type="Pfam" id="PF14258"/>
    </source>
</evidence>
<reference evidence="4" key="1">
    <citation type="journal article" date="2019" name="Int. J. Syst. Evol. Microbiol.">
        <title>The Global Catalogue of Microorganisms (GCM) 10K type strain sequencing project: providing services to taxonomists for standard genome sequencing and annotation.</title>
        <authorList>
            <consortium name="The Broad Institute Genomics Platform"/>
            <consortium name="The Broad Institute Genome Sequencing Center for Infectious Disease"/>
            <person name="Wu L."/>
            <person name="Ma J."/>
        </authorList>
    </citation>
    <scope>NUCLEOTIDE SEQUENCE [LARGE SCALE GENOMIC DNA]</scope>
    <source>
        <strain evidence="4">KCTC 42398</strain>
    </source>
</reference>
<dbReference type="Proteomes" id="UP001597476">
    <property type="component" value="Unassembled WGS sequence"/>
</dbReference>
<keyword evidence="4" id="KW-1185">Reference proteome</keyword>
<evidence type="ECO:0000313" key="4">
    <source>
        <dbReference type="Proteomes" id="UP001597476"/>
    </source>
</evidence>
<gene>
    <name evidence="3" type="ORF">ACFSR8_13615</name>
</gene>
<dbReference type="Pfam" id="PF14258">
    <property type="entry name" value="DUF4350"/>
    <property type="match status" value="1"/>
</dbReference>
<keyword evidence="1" id="KW-0472">Membrane</keyword>
<dbReference type="RefSeq" id="WP_380292935.1">
    <property type="nucleotide sequence ID" value="NZ_JBHULY010000034.1"/>
</dbReference>
<name>A0ABW5TEG7_9FLAO</name>
<feature type="transmembrane region" description="Helical" evidence="1">
    <location>
        <begin position="272"/>
        <end position="289"/>
    </location>
</feature>
<sequence>MKKVLPIILVVVAVIFTAIFGLGIKRTKTVDWEESFNERSNKPYGVSVFYRELPNLFQDSKIRTVYHQPSSYLTANSEYGYGDHEAKGNFIIIGNSDYLTGFSVDKLLEFVNAGNTLFISDYYYAQALHDTLDIDIDFEYNPKKDSISNLSFEYKNLSESIIDRNEGDYYFSSFDSLNYEILGYAKTDKARVNFLQIEFGEGKILLHTEPKAFTNYNVLKEDRYKYVENVLSYLPDDDIYFDSYIKLQSAYSGDVEEKSNLSWFLEQLSFRWAWYTALIFALLFMIFNAKRRQRIIPIIKPLQNTTVAFVKTISNLYIDTKDYNNLIHKKITYFLEKIRTDFNLDTSKLDDDFIIKLAGKAGRKKEEVKQLITYIKWLRNKDELFEQNLITLNKHIEAFYSK</sequence>
<comment type="caution">
    <text evidence="3">The sequence shown here is derived from an EMBL/GenBank/DDBJ whole genome shotgun (WGS) entry which is preliminary data.</text>
</comment>
<organism evidence="3 4">
    <name type="scientific">Hyunsoonleella rubra</name>
    <dbReference type="NCBI Taxonomy" id="1737062"/>
    <lineage>
        <taxon>Bacteria</taxon>
        <taxon>Pseudomonadati</taxon>
        <taxon>Bacteroidota</taxon>
        <taxon>Flavobacteriia</taxon>
        <taxon>Flavobacteriales</taxon>
        <taxon>Flavobacteriaceae</taxon>
    </lineage>
</organism>
<protein>
    <submittedName>
        <fullName evidence="3">DUF4350 domain-containing protein</fullName>
    </submittedName>
</protein>
<evidence type="ECO:0000256" key="1">
    <source>
        <dbReference type="SAM" id="Phobius"/>
    </source>
</evidence>
<keyword evidence="1" id="KW-1133">Transmembrane helix</keyword>
<evidence type="ECO:0000313" key="3">
    <source>
        <dbReference type="EMBL" id="MFD2727254.1"/>
    </source>
</evidence>